<dbReference type="Proteomes" id="UP000028680">
    <property type="component" value="Chromosome"/>
</dbReference>
<dbReference type="AlphaFoldDB" id="A0AAN0VHG0"/>
<proteinExistence type="predicted"/>
<evidence type="ECO:0000256" key="1">
    <source>
        <dbReference type="SAM" id="MobiDB-lite"/>
    </source>
</evidence>
<dbReference type="RefSeq" id="WP_169701309.1">
    <property type="nucleotide sequence ID" value="NZ_CP003984.1"/>
</dbReference>
<evidence type="ECO:0000313" key="3">
    <source>
        <dbReference type="EMBL" id="AII86051.1"/>
    </source>
</evidence>
<feature type="domain" description="Endonuclease/exonuclease/phosphatase" evidence="2">
    <location>
        <begin position="82"/>
        <end position="356"/>
    </location>
</feature>
<dbReference type="Gene3D" id="3.60.10.10">
    <property type="entry name" value="Endonuclease/exonuclease/phosphatase"/>
    <property type="match status" value="1"/>
</dbReference>
<dbReference type="KEGG" id="ptp:RCA23_c04910"/>
<gene>
    <name evidence="3" type="ORF">RCA23_c04910</name>
</gene>
<reference evidence="3 4" key="1">
    <citation type="journal article" date="2014" name="ISME J.">
        <title>Adaptation of an abundant Roseobacter RCA organism to pelagic systems revealed by genomic and transcriptomic analyses.</title>
        <authorList>
            <person name="Voget S."/>
            <person name="Wemheuer B."/>
            <person name="Brinkhoff T."/>
            <person name="Vollmers J."/>
            <person name="Dietrich S."/>
            <person name="Giebel H.A."/>
            <person name="Beardsley C."/>
            <person name="Sardemann C."/>
            <person name="Bakenhus I."/>
            <person name="Billerbeck S."/>
            <person name="Daniel R."/>
            <person name="Simon M."/>
        </authorList>
    </citation>
    <scope>NUCLEOTIDE SEQUENCE [LARGE SCALE GENOMIC DNA]</scope>
    <source>
        <strain evidence="3 4">RCA23</strain>
    </source>
</reference>
<dbReference type="InterPro" id="IPR036691">
    <property type="entry name" value="Endo/exonu/phosph_ase_sf"/>
</dbReference>
<sequence length="377" mass="42009">MSQTFDPNAILFIHPSHPSMRRRRYLRRFRAWMRALALLILLCLIYPAPAVSETLRLASYTAALERNAPGLLYRDILYGKSSQIRAALRLIATIKPDVLALQRFDWDAELRAARAFQSALKAQGWEMQNLLAPRPNTGVATGVDIDGNGQIGGPGDAQSYGIFAGQRGLLLLSRLPFDVQNSQDHSQVLWAEVPQTQSTDPPEIAKVQRLAYVAMLQTSITWRQHPISLLTFHASPPVFDGPEDRNGRRNACEIAYAAALIDQLPTPFVLLANTNLDPFDGEGHNEVMRQLLAHPKLQDPTPASPGGQASANPRHRGPAQLDTVDWPDPRPGNLRVNYILPSRDFALHDGRVHWPTKDFPDPHGNSHRLVWQDVSLP</sequence>
<evidence type="ECO:0000259" key="2">
    <source>
        <dbReference type="Pfam" id="PF03372"/>
    </source>
</evidence>
<feature type="region of interest" description="Disordered" evidence="1">
    <location>
        <begin position="296"/>
        <end position="329"/>
    </location>
</feature>
<accession>A0AAN0VHG0</accession>
<dbReference type="SUPFAM" id="SSF56219">
    <property type="entry name" value="DNase I-like"/>
    <property type="match status" value="1"/>
</dbReference>
<name>A0AAN0VHG0_9RHOB</name>
<evidence type="ECO:0000313" key="4">
    <source>
        <dbReference type="Proteomes" id="UP000028680"/>
    </source>
</evidence>
<dbReference type="InterPro" id="IPR005135">
    <property type="entry name" value="Endo/exonuclease/phosphatase"/>
</dbReference>
<dbReference type="GO" id="GO:0003824">
    <property type="term" value="F:catalytic activity"/>
    <property type="evidence" value="ECO:0007669"/>
    <property type="project" value="InterPro"/>
</dbReference>
<protein>
    <recommendedName>
        <fullName evidence="2">Endonuclease/exonuclease/phosphatase domain-containing protein</fullName>
    </recommendedName>
</protein>
<dbReference type="EMBL" id="CP003984">
    <property type="protein sequence ID" value="AII86051.1"/>
    <property type="molecule type" value="Genomic_DNA"/>
</dbReference>
<keyword evidence="4" id="KW-1185">Reference proteome</keyword>
<organism evidence="3 4">
    <name type="scientific">Planktomarina temperata RCA23</name>
    <dbReference type="NCBI Taxonomy" id="666509"/>
    <lineage>
        <taxon>Bacteria</taxon>
        <taxon>Pseudomonadati</taxon>
        <taxon>Pseudomonadota</taxon>
        <taxon>Alphaproteobacteria</taxon>
        <taxon>Rhodobacterales</taxon>
        <taxon>Paracoccaceae</taxon>
        <taxon>Planktomarina</taxon>
    </lineage>
</organism>
<dbReference type="Pfam" id="PF03372">
    <property type="entry name" value="Exo_endo_phos"/>
    <property type="match status" value="1"/>
</dbReference>